<dbReference type="Pfam" id="PF00106">
    <property type="entry name" value="adh_short"/>
    <property type="match status" value="1"/>
</dbReference>
<dbReference type="GO" id="GO:0016616">
    <property type="term" value="F:oxidoreductase activity, acting on the CH-OH group of donors, NAD or NADP as acceptor"/>
    <property type="evidence" value="ECO:0007669"/>
    <property type="project" value="UniProtKB-ARBA"/>
</dbReference>
<comment type="caution">
    <text evidence="5">The sequence shown here is derived from an EMBL/GenBank/DDBJ whole genome shotgun (WGS) entry which is preliminary data.</text>
</comment>
<dbReference type="InterPro" id="IPR057326">
    <property type="entry name" value="KR_dom"/>
</dbReference>
<evidence type="ECO:0000256" key="2">
    <source>
        <dbReference type="ARBA" id="ARBA00023002"/>
    </source>
</evidence>
<name>A0A9D2T8Q0_9FIRM</name>
<evidence type="ECO:0000313" key="6">
    <source>
        <dbReference type="Proteomes" id="UP000823904"/>
    </source>
</evidence>
<dbReference type="InterPro" id="IPR002347">
    <property type="entry name" value="SDR_fam"/>
</dbReference>
<evidence type="ECO:0000313" key="5">
    <source>
        <dbReference type="EMBL" id="HJC49471.1"/>
    </source>
</evidence>
<dbReference type="Proteomes" id="UP000823904">
    <property type="component" value="Unassembled WGS sequence"/>
</dbReference>
<dbReference type="Gene3D" id="3.40.50.720">
    <property type="entry name" value="NAD(P)-binding Rossmann-like Domain"/>
    <property type="match status" value="1"/>
</dbReference>
<dbReference type="SUPFAM" id="SSF51735">
    <property type="entry name" value="NAD(P)-binding Rossmann-fold domains"/>
    <property type="match status" value="1"/>
</dbReference>
<dbReference type="PRINTS" id="PR00081">
    <property type="entry name" value="GDHRDH"/>
</dbReference>
<organism evidence="5 6">
    <name type="scientific">Candidatus Anaerostipes avistercoris</name>
    <dbReference type="NCBI Taxonomy" id="2838462"/>
    <lineage>
        <taxon>Bacteria</taxon>
        <taxon>Bacillati</taxon>
        <taxon>Bacillota</taxon>
        <taxon>Clostridia</taxon>
        <taxon>Lachnospirales</taxon>
        <taxon>Lachnospiraceae</taxon>
        <taxon>Anaerostipes</taxon>
    </lineage>
</organism>
<comment type="similarity">
    <text evidence="1 3">Belongs to the short-chain dehydrogenases/reductases (SDR) family.</text>
</comment>
<dbReference type="AlphaFoldDB" id="A0A9D2T8Q0"/>
<dbReference type="EMBL" id="DWWD01000014">
    <property type="protein sequence ID" value="HJC49471.1"/>
    <property type="molecule type" value="Genomic_DNA"/>
</dbReference>
<keyword evidence="2" id="KW-0560">Oxidoreductase</keyword>
<accession>A0A9D2T8Q0</accession>
<sequence length="252" mass="27553">MMEKKVVIITGGSAGIGYAAAKLFLEKDCRVVILSTNEEKGLRAQERLSEFGEVTWKHCCVQDYEECRKVVDETMDTYGRIDVLVNNAGVVSRRESFFKADMEDIRRTMDINVMGTIHMIHAVSKYMADQQKGTIVNIGSICGTMANSESVGYHASKGAVEMVTKSLARELSGYGIRVVCVSPGWVRTEMIDDTVAKIGASLHMKGRIVEPEEIAGVVYLMTLDEASAVNGTTVMADDGYSAFKGIDGGQRL</sequence>
<dbReference type="FunFam" id="3.40.50.720:FF:000084">
    <property type="entry name" value="Short-chain dehydrogenase reductase"/>
    <property type="match status" value="1"/>
</dbReference>
<gene>
    <name evidence="5" type="ORF">H9754_02625</name>
</gene>
<dbReference type="SMART" id="SM00822">
    <property type="entry name" value="PKS_KR"/>
    <property type="match status" value="1"/>
</dbReference>
<evidence type="ECO:0000256" key="1">
    <source>
        <dbReference type="ARBA" id="ARBA00006484"/>
    </source>
</evidence>
<evidence type="ECO:0000259" key="4">
    <source>
        <dbReference type="SMART" id="SM00822"/>
    </source>
</evidence>
<dbReference type="PANTHER" id="PTHR42760">
    <property type="entry name" value="SHORT-CHAIN DEHYDROGENASES/REDUCTASES FAMILY MEMBER"/>
    <property type="match status" value="1"/>
</dbReference>
<dbReference type="CDD" id="cd05233">
    <property type="entry name" value="SDR_c"/>
    <property type="match status" value="1"/>
</dbReference>
<dbReference type="GO" id="GO:0008206">
    <property type="term" value="P:bile acid metabolic process"/>
    <property type="evidence" value="ECO:0007669"/>
    <property type="project" value="UniProtKB-ARBA"/>
</dbReference>
<dbReference type="InterPro" id="IPR036291">
    <property type="entry name" value="NAD(P)-bd_dom_sf"/>
</dbReference>
<reference evidence="5" key="2">
    <citation type="submission" date="2021-04" db="EMBL/GenBank/DDBJ databases">
        <authorList>
            <person name="Gilroy R."/>
        </authorList>
    </citation>
    <scope>NUCLEOTIDE SEQUENCE</scope>
    <source>
        <strain evidence="5">ChiSjej3B21-8574</strain>
    </source>
</reference>
<protein>
    <submittedName>
        <fullName evidence="5">SDR family oxidoreductase</fullName>
    </submittedName>
</protein>
<proteinExistence type="inferred from homology"/>
<reference evidence="5" key="1">
    <citation type="journal article" date="2021" name="PeerJ">
        <title>Extensive microbial diversity within the chicken gut microbiome revealed by metagenomics and culture.</title>
        <authorList>
            <person name="Gilroy R."/>
            <person name="Ravi A."/>
            <person name="Getino M."/>
            <person name="Pursley I."/>
            <person name="Horton D.L."/>
            <person name="Alikhan N.F."/>
            <person name="Baker D."/>
            <person name="Gharbi K."/>
            <person name="Hall N."/>
            <person name="Watson M."/>
            <person name="Adriaenssens E.M."/>
            <person name="Foster-Nyarko E."/>
            <person name="Jarju S."/>
            <person name="Secka A."/>
            <person name="Antonio M."/>
            <person name="Oren A."/>
            <person name="Chaudhuri R.R."/>
            <person name="La Ragione R."/>
            <person name="Hildebrand F."/>
            <person name="Pallen M.J."/>
        </authorList>
    </citation>
    <scope>NUCLEOTIDE SEQUENCE</scope>
    <source>
        <strain evidence="5">ChiSjej3B21-8574</strain>
    </source>
</reference>
<feature type="domain" description="Ketoreductase" evidence="4">
    <location>
        <begin position="5"/>
        <end position="188"/>
    </location>
</feature>
<dbReference type="PRINTS" id="PR00080">
    <property type="entry name" value="SDRFAMILY"/>
</dbReference>
<evidence type="ECO:0000256" key="3">
    <source>
        <dbReference type="RuleBase" id="RU000363"/>
    </source>
</evidence>